<evidence type="ECO:0000313" key="1">
    <source>
        <dbReference type="Ensembl" id="ENSSOCP00000022413.1"/>
    </source>
</evidence>
<accession>A0A8D0FVP1</accession>
<sequence>MPVCFYPCPDQPGNYLSEVVSHKSLSPIFSSIELSCTGYSAIPETPEDKRTRKQSYFKHRRGVQFLDVSSDSEDEEPRNFSAAKENRVPRRDVVVMYPEDELPQLAYVNGGDQLPAVKKGVEEDIRDAKLQTLKELFPQRSDQELLQVIMLSFSTSSEAKRE</sequence>
<dbReference type="Ensembl" id="ENSSOCT00000022968.1">
    <property type="protein sequence ID" value="ENSSOCP00000022413.1"/>
    <property type="gene ID" value="ENSSOCG00000016671.1"/>
</dbReference>
<dbReference type="Proteomes" id="UP000694551">
    <property type="component" value="Unplaced"/>
</dbReference>
<reference evidence="1" key="2">
    <citation type="submission" date="2025-09" db="UniProtKB">
        <authorList>
            <consortium name="Ensembl"/>
        </authorList>
    </citation>
    <scope>IDENTIFICATION</scope>
</reference>
<reference evidence="1" key="1">
    <citation type="submission" date="2025-08" db="UniProtKB">
        <authorList>
            <consortium name="Ensembl"/>
        </authorList>
    </citation>
    <scope>IDENTIFICATION</scope>
</reference>
<evidence type="ECO:0000313" key="2">
    <source>
        <dbReference type="Proteomes" id="UP000694551"/>
    </source>
</evidence>
<protein>
    <submittedName>
        <fullName evidence="1">Uncharacterized protein</fullName>
    </submittedName>
</protein>
<proteinExistence type="predicted"/>
<dbReference type="AlphaFoldDB" id="A0A8D0FVP1"/>
<organism evidence="1 2">
    <name type="scientific">Strix occidentalis caurina</name>
    <name type="common">northern spotted owl</name>
    <dbReference type="NCBI Taxonomy" id="311401"/>
    <lineage>
        <taxon>Eukaryota</taxon>
        <taxon>Metazoa</taxon>
        <taxon>Chordata</taxon>
        <taxon>Craniata</taxon>
        <taxon>Vertebrata</taxon>
        <taxon>Euteleostomi</taxon>
        <taxon>Archelosauria</taxon>
        <taxon>Archosauria</taxon>
        <taxon>Dinosauria</taxon>
        <taxon>Saurischia</taxon>
        <taxon>Theropoda</taxon>
        <taxon>Coelurosauria</taxon>
        <taxon>Aves</taxon>
        <taxon>Neognathae</taxon>
        <taxon>Neoaves</taxon>
        <taxon>Telluraves</taxon>
        <taxon>Strigiformes</taxon>
        <taxon>Strigidae</taxon>
        <taxon>Strix</taxon>
    </lineage>
</organism>
<keyword evidence="2" id="KW-1185">Reference proteome</keyword>
<name>A0A8D0FVP1_STROC</name>